<dbReference type="Proteomes" id="UP001596116">
    <property type="component" value="Unassembled WGS sequence"/>
</dbReference>
<keyword evidence="2" id="KW-1185">Reference proteome</keyword>
<name>A0ABW1KZH4_9PROT</name>
<sequence length="84" mass="9468">MVDLNRAALMADYARFRVQRRFSGARNLFDQAQKTWTVAPPETIETPPSIVLEGSSTASARWNNGRRRRWSVGGCKAALSTAWR</sequence>
<comment type="caution">
    <text evidence="1">The sequence shown here is derived from an EMBL/GenBank/DDBJ whole genome shotgun (WGS) entry which is preliminary data.</text>
</comment>
<organism evidence="1 2">
    <name type="scientific">Hyphococcus aureus</name>
    <dbReference type="NCBI Taxonomy" id="2666033"/>
    <lineage>
        <taxon>Bacteria</taxon>
        <taxon>Pseudomonadati</taxon>
        <taxon>Pseudomonadota</taxon>
        <taxon>Alphaproteobacteria</taxon>
        <taxon>Parvularculales</taxon>
        <taxon>Parvularculaceae</taxon>
        <taxon>Hyphococcus</taxon>
    </lineage>
</organism>
<evidence type="ECO:0000313" key="1">
    <source>
        <dbReference type="EMBL" id="MFC6037389.1"/>
    </source>
</evidence>
<evidence type="ECO:0000313" key="2">
    <source>
        <dbReference type="Proteomes" id="UP001596116"/>
    </source>
</evidence>
<dbReference type="RefSeq" id="WP_379881215.1">
    <property type="nucleotide sequence ID" value="NZ_JBHPON010000003.1"/>
</dbReference>
<accession>A0ABW1KZH4</accession>
<reference evidence="1 2" key="1">
    <citation type="submission" date="2024-09" db="EMBL/GenBank/DDBJ databases">
        <authorList>
            <person name="Zhang Z.-H."/>
        </authorList>
    </citation>
    <scope>NUCLEOTIDE SEQUENCE [LARGE SCALE GENOMIC DNA]</scope>
    <source>
        <strain evidence="1 2">HHTR114</strain>
    </source>
</reference>
<proteinExistence type="predicted"/>
<protein>
    <submittedName>
        <fullName evidence="1">Uncharacterized protein</fullName>
    </submittedName>
</protein>
<gene>
    <name evidence="1" type="ORF">ACFMB1_17670</name>
</gene>
<dbReference type="EMBL" id="JBHPON010000003">
    <property type="protein sequence ID" value="MFC6037389.1"/>
    <property type="molecule type" value="Genomic_DNA"/>
</dbReference>